<keyword evidence="2" id="KW-0521">NADP</keyword>
<dbReference type="PANTHER" id="PTHR43217">
    <property type="entry name" value="SUCCINATE SEMIALDEHYDE DEHYDROGENASE [NAD(P)+] SAD"/>
    <property type="match status" value="1"/>
</dbReference>
<dbReference type="InterPro" id="IPR016161">
    <property type="entry name" value="Ald_DH/histidinol_DH"/>
</dbReference>
<dbReference type="SUPFAM" id="SSF53720">
    <property type="entry name" value="ALDH-like"/>
    <property type="match status" value="1"/>
</dbReference>
<organism evidence="5 6">
    <name type="scientific">Micrococcus lylae</name>
    <dbReference type="NCBI Taxonomy" id="1273"/>
    <lineage>
        <taxon>Bacteria</taxon>
        <taxon>Bacillati</taxon>
        <taxon>Actinomycetota</taxon>
        <taxon>Actinomycetes</taxon>
        <taxon>Micrococcales</taxon>
        <taxon>Micrococcaceae</taxon>
        <taxon>Micrococcus</taxon>
    </lineage>
</organism>
<protein>
    <submittedName>
        <fullName evidence="5">Aldehyde dehydrogenase</fullName>
        <ecNumber evidence="5">1.2.1.3</ecNumber>
    </submittedName>
</protein>
<dbReference type="Gene3D" id="3.40.605.10">
    <property type="entry name" value="Aldehyde Dehydrogenase, Chain A, domain 1"/>
    <property type="match status" value="1"/>
</dbReference>
<evidence type="ECO:0000256" key="3">
    <source>
        <dbReference type="ARBA" id="ARBA00023002"/>
    </source>
</evidence>
<dbReference type="FunFam" id="3.40.605.10:FF:000012">
    <property type="entry name" value="NAD-dependent succinate-semialdehyde dehydrogenase"/>
    <property type="match status" value="1"/>
</dbReference>
<dbReference type="Proteomes" id="UP000196230">
    <property type="component" value="Unassembled WGS sequence"/>
</dbReference>
<gene>
    <name evidence="5" type="ORF">FM125_11265</name>
</gene>
<accession>A0A1R4JXS1</accession>
<evidence type="ECO:0000313" key="5">
    <source>
        <dbReference type="EMBL" id="SJN36816.1"/>
    </source>
</evidence>
<keyword evidence="3 5" id="KW-0560">Oxidoreductase</keyword>
<evidence type="ECO:0000256" key="2">
    <source>
        <dbReference type="ARBA" id="ARBA00022857"/>
    </source>
</evidence>
<dbReference type="RefSeq" id="WP_087134679.1">
    <property type="nucleotide sequence ID" value="NZ_FUKP01000071.1"/>
</dbReference>
<evidence type="ECO:0000259" key="4">
    <source>
        <dbReference type="Pfam" id="PF00171"/>
    </source>
</evidence>
<dbReference type="EMBL" id="FUKP01000071">
    <property type="protein sequence ID" value="SJN36816.1"/>
    <property type="molecule type" value="Genomic_DNA"/>
</dbReference>
<dbReference type="InterPro" id="IPR044148">
    <property type="entry name" value="ALDH_GabD1-like"/>
</dbReference>
<dbReference type="Pfam" id="PF00171">
    <property type="entry name" value="Aldedh"/>
    <property type="match status" value="1"/>
</dbReference>
<name>A0A1R4JXS1_9MICC</name>
<dbReference type="EC" id="1.2.1.3" evidence="5"/>
<evidence type="ECO:0000256" key="1">
    <source>
        <dbReference type="ARBA" id="ARBA00009986"/>
    </source>
</evidence>
<dbReference type="GO" id="GO:0004029">
    <property type="term" value="F:aldehyde dehydrogenase (NAD+) activity"/>
    <property type="evidence" value="ECO:0007669"/>
    <property type="project" value="UniProtKB-EC"/>
</dbReference>
<feature type="domain" description="Aldehyde dehydrogenase" evidence="4">
    <location>
        <begin position="4"/>
        <end position="453"/>
    </location>
</feature>
<dbReference type="FunFam" id="3.40.309.10:FF:000009">
    <property type="entry name" value="Aldehyde dehydrogenase A"/>
    <property type="match status" value="1"/>
</dbReference>
<evidence type="ECO:0000313" key="6">
    <source>
        <dbReference type="Proteomes" id="UP000196230"/>
    </source>
</evidence>
<dbReference type="Gene3D" id="3.40.309.10">
    <property type="entry name" value="Aldehyde Dehydrogenase, Chain A, domain 2"/>
    <property type="match status" value="1"/>
</dbReference>
<reference evidence="5 6" key="1">
    <citation type="submission" date="2017-02" db="EMBL/GenBank/DDBJ databases">
        <authorList>
            <person name="Peterson S.W."/>
        </authorList>
    </citation>
    <scope>NUCLEOTIDE SEQUENCE [LARGE SCALE GENOMIC DNA]</scope>
    <source>
        <strain evidence="5 6">2B3F</strain>
    </source>
</reference>
<sequence length="459" mass="49404">MARFHTTDPTTGELVEAFEGLTDEQIEPLLDRAHTGYLAWRRTDVAERAAVLHRIADLYDERAEQLAQDVTREMGKPITAARGEMKTCAGIFRYYAEQGPEMIAREQIEPATGGTAYVRRDPIGVLLMIMPWNFPHYQIARVAAPNLLLGNTMILKHAGNCARSALNVEQLFQDAGVPADAFVNAFVGHEHVGTMIADERIAGVTLTGSDRAGRIVGEQAGREVKKAVLELGGSDPFVVAPDADLEVTAKDAVIGRCVNSGQTCTSSKRFIVVDELYDAFLEKFVAGMSSVPFGDPQDEATVVGPLSSEQARMDVHDLVEDAVAHGAKVLTGGQPQDGPGFFYPPTVLVDVPETARAYREEIFGPVAVVHRVADLDAAIELANDSPYGLSSSVYTTSAEVAEDVAARLEVGMVWINSTSKSSAELPFGGVKRSGVGRELGRLGIEEFANHKLVRSPGGL</sequence>
<dbReference type="PANTHER" id="PTHR43217:SF2">
    <property type="entry name" value="SUCCINATE-SEMIALDEHYDE DEHYDROGENASE [NADP(+)]"/>
    <property type="match status" value="1"/>
</dbReference>
<dbReference type="InterPro" id="IPR047110">
    <property type="entry name" value="GABD/Sad-like"/>
</dbReference>
<comment type="similarity">
    <text evidence="1">Belongs to the aldehyde dehydrogenase family.</text>
</comment>
<dbReference type="CDD" id="cd07100">
    <property type="entry name" value="ALDH_SSADH1_GabD1"/>
    <property type="match status" value="1"/>
</dbReference>
<proteinExistence type="inferred from homology"/>
<dbReference type="InterPro" id="IPR015590">
    <property type="entry name" value="Aldehyde_DH_dom"/>
</dbReference>
<dbReference type="AlphaFoldDB" id="A0A1R4JXS1"/>
<dbReference type="InterPro" id="IPR016163">
    <property type="entry name" value="Ald_DH_C"/>
</dbReference>
<dbReference type="GO" id="GO:0004777">
    <property type="term" value="F:succinate-semialdehyde dehydrogenase (NAD+) activity"/>
    <property type="evidence" value="ECO:0007669"/>
    <property type="project" value="TreeGrafter"/>
</dbReference>
<dbReference type="InterPro" id="IPR016162">
    <property type="entry name" value="Ald_DH_N"/>
</dbReference>